<sequence length="120" mass="13179">MAKNVFGENLIPCSTAPMTGFYRNGCCETGPDDLGTHTVCAVMTDEFLEFSLSRGNDLITPRPEYAFPGLKPGDKWCLCASRWMEAYQAGVAPLVVLEATHEKTLDYLPLGELVKFAAKK</sequence>
<organism evidence="1 2">
    <name type="scientific">Cecembia calidifontis</name>
    <dbReference type="NCBI Taxonomy" id="1187080"/>
    <lineage>
        <taxon>Bacteria</taxon>
        <taxon>Pseudomonadati</taxon>
        <taxon>Bacteroidota</taxon>
        <taxon>Cytophagia</taxon>
        <taxon>Cytophagales</taxon>
        <taxon>Cyclobacteriaceae</taxon>
        <taxon>Cecembia</taxon>
    </lineage>
</organism>
<dbReference type="Gene3D" id="3.30.56.110">
    <property type="entry name" value="Protein of unknown function DUF2237"/>
    <property type="match status" value="1"/>
</dbReference>
<dbReference type="InterPro" id="IPR018714">
    <property type="entry name" value="DUF2237"/>
</dbReference>
<evidence type="ECO:0000313" key="2">
    <source>
        <dbReference type="Proteomes" id="UP000292209"/>
    </source>
</evidence>
<dbReference type="OrthoDB" id="9792525at2"/>
<dbReference type="Proteomes" id="UP000292209">
    <property type="component" value="Unassembled WGS sequence"/>
</dbReference>
<evidence type="ECO:0000313" key="1">
    <source>
        <dbReference type="EMBL" id="RZS98054.1"/>
    </source>
</evidence>
<dbReference type="PANTHER" id="PTHR37466">
    <property type="entry name" value="SLR1628 PROTEIN"/>
    <property type="match status" value="1"/>
</dbReference>
<proteinExistence type="predicted"/>
<name>A0A4Q7PCK2_9BACT</name>
<gene>
    <name evidence="1" type="ORF">BC751_3686</name>
</gene>
<dbReference type="Pfam" id="PF09996">
    <property type="entry name" value="DUF2237"/>
    <property type="match status" value="1"/>
</dbReference>
<dbReference type="PANTHER" id="PTHR37466:SF1">
    <property type="entry name" value="SLR1628 PROTEIN"/>
    <property type="match status" value="1"/>
</dbReference>
<accession>A0A4Q7PCK2</accession>
<evidence type="ECO:0008006" key="3">
    <source>
        <dbReference type="Google" id="ProtNLM"/>
    </source>
</evidence>
<dbReference type="RefSeq" id="WP_130276823.1">
    <property type="nucleotide sequence ID" value="NZ_SGXG01000001.1"/>
</dbReference>
<dbReference type="EMBL" id="SGXG01000001">
    <property type="protein sequence ID" value="RZS98054.1"/>
    <property type="molecule type" value="Genomic_DNA"/>
</dbReference>
<keyword evidence="2" id="KW-1185">Reference proteome</keyword>
<protein>
    <recommendedName>
        <fullName evidence="3">DUF2237 family protein</fullName>
    </recommendedName>
</protein>
<reference evidence="1 2" key="1">
    <citation type="submission" date="2019-02" db="EMBL/GenBank/DDBJ databases">
        <title>Genomic Encyclopedia of Archaeal and Bacterial Type Strains, Phase II (KMG-II): from individual species to whole genera.</title>
        <authorList>
            <person name="Goeker M."/>
        </authorList>
    </citation>
    <scope>NUCLEOTIDE SEQUENCE [LARGE SCALE GENOMIC DNA]</scope>
    <source>
        <strain evidence="1 2">DSM 21411</strain>
    </source>
</reference>
<comment type="caution">
    <text evidence="1">The sequence shown here is derived from an EMBL/GenBank/DDBJ whole genome shotgun (WGS) entry which is preliminary data.</text>
</comment>
<dbReference type="AlphaFoldDB" id="A0A4Q7PCK2"/>